<dbReference type="EMBL" id="NIVC01001984">
    <property type="protein sequence ID" value="PAA61959.1"/>
    <property type="molecule type" value="Genomic_DNA"/>
</dbReference>
<evidence type="ECO:0000313" key="1">
    <source>
        <dbReference type="EMBL" id="PAA61959.1"/>
    </source>
</evidence>
<gene>
    <name evidence="1" type="ORF">BOX15_Mlig006895g1</name>
</gene>
<sequence length="692" mass="77779">SASDRDQHVLKALQVLSESVAVSISDFCSGTSNSVYSALLSQLNVLYPGNYGEKDLKTVCCDIQQNRRQLKRKISLVLNKSTNVVLETEKNSDSDSSHDSVVIYELDGVWTALEQARNDSDRCKAQEDMRCMLLAKIELDIVQKCSLSVQRSDFSNDSARTVIYVLKCSAPLSEERGVCPGQWKVRVKGSTVSIKSIETPQEHPLKAGRVRDKNLKRKLQTGLIASLQSSVAAHANDARGMPSSKTLTNIRQYEKTKERICKDNAAHDLLLRIEHSETISKYVQYTQFSGNSSLLVISLSHPHLVADVLYSMKKSKVPINLIIDSTGASVTTSSWPGVLPKKLYHYALVLPSRGQLNQVSLLDVLSCLHDKVQLSIMLAKWWREILGVPGYGSFRIAKIVTDFNWPTLHALLQVFNGLNIEDYLNWCYLVGLQDDNGQRGMPGWLRATLKQARERVAITLGRSHIMNEVRHWPEVRNANRQVQAVYLQGFAKIVASTSAHEGRIWLQNLLHILLERDSMKALPYVKRIRSEQAADLMDAALLDRSDEEDDEKSRSTIRASSRFYHEAREFLQRISVACRQVALNSVVMPNAYLNEALAARFVDLYAFFPLFSSMMENAERHFTRKASAVDFRNTEGSVEVYHRTVRRDVLGGRSQTLIGFFNLNGGIYARASSLSISLSIIDYRLTAGKFSS</sequence>
<evidence type="ECO:0000313" key="2">
    <source>
        <dbReference type="Proteomes" id="UP000215902"/>
    </source>
</evidence>
<feature type="non-terminal residue" evidence="1">
    <location>
        <position position="1"/>
    </location>
</feature>
<organism evidence="1 2">
    <name type="scientific">Macrostomum lignano</name>
    <dbReference type="NCBI Taxonomy" id="282301"/>
    <lineage>
        <taxon>Eukaryota</taxon>
        <taxon>Metazoa</taxon>
        <taxon>Spiralia</taxon>
        <taxon>Lophotrochozoa</taxon>
        <taxon>Platyhelminthes</taxon>
        <taxon>Rhabditophora</taxon>
        <taxon>Macrostomorpha</taxon>
        <taxon>Macrostomida</taxon>
        <taxon>Macrostomidae</taxon>
        <taxon>Macrostomum</taxon>
    </lineage>
</organism>
<keyword evidence="2" id="KW-1185">Reference proteome</keyword>
<dbReference type="Proteomes" id="UP000215902">
    <property type="component" value="Unassembled WGS sequence"/>
</dbReference>
<accession>A0A267EMA2</accession>
<dbReference type="AlphaFoldDB" id="A0A267EMA2"/>
<reference evidence="1 2" key="1">
    <citation type="submission" date="2017-06" db="EMBL/GenBank/DDBJ databases">
        <title>A platform for efficient transgenesis in Macrostomum lignano, a flatworm model organism for stem cell research.</title>
        <authorList>
            <person name="Berezikov E."/>
        </authorList>
    </citation>
    <scope>NUCLEOTIDE SEQUENCE [LARGE SCALE GENOMIC DNA]</scope>
    <source>
        <strain evidence="1">DV1</strain>
        <tissue evidence="1">Whole organism</tissue>
    </source>
</reference>
<name>A0A267EMA2_9PLAT</name>
<comment type="caution">
    <text evidence="1">The sequence shown here is derived from an EMBL/GenBank/DDBJ whole genome shotgun (WGS) entry which is preliminary data.</text>
</comment>
<protein>
    <submittedName>
        <fullName evidence="1">Uncharacterized protein</fullName>
    </submittedName>
</protein>
<proteinExistence type="predicted"/>